<organism evidence="4 5">
    <name type="scientific">Clostridium cadaveris</name>
    <dbReference type="NCBI Taxonomy" id="1529"/>
    <lineage>
        <taxon>Bacteria</taxon>
        <taxon>Bacillati</taxon>
        <taxon>Bacillota</taxon>
        <taxon>Clostridia</taxon>
        <taxon>Eubacteriales</taxon>
        <taxon>Clostridiaceae</taxon>
        <taxon>Clostridium</taxon>
    </lineage>
</organism>
<sequence>MISVIIPCYNIENYLSKSVKSIINQAYDDVEIILVNDGSTDNTLKICEQLKQQYLNVKVINQSNEGVSSARNNGILAAKGEYICLLDGDDFLDNNCFKKVMEIFKEDNNVDMCFYGFKEVSENGEVYRKYEDIHKYPENKLTGAECLLSKAMRELWICTGSCIYKKSILDKFNIKYSSGYKYGEDINFINTYISYSKKIGFVKENFLNYLMRNGSATRAGINPFLIQASNLNRDLYKTIECRDDLNDEEKNKMLVACDVDYIHLTTSAAKNVVENTGSFSFREAEKFYDKFKIIPEDINISSIEKYLSKAKKIEWKLFCSNKLLFFSTVKFYRMMKR</sequence>
<keyword evidence="1" id="KW-0328">Glycosyltransferase</keyword>
<dbReference type="EMBL" id="FOOE01000004">
    <property type="protein sequence ID" value="SFF60415.1"/>
    <property type="molecule type" value="Genomic_DNA"/>
</dbReference>
<dbReference type="PANTHER" id="PTHR22916:SF51">
    <property type="entry name" value="GLYCOSYLTRANSFERASE EPSH-RELATED"/>
    <property type="match status" value="1"/>
</dbReference>
<dbReference type="GeneID" id="90543651"/>
<dbReference type="STRING" id="1529.SAMN04487885_10411"/>
<dbReference type="SUPFAM" id="SSF53448">
    <property type="entry name" value="Nucleotide-diphospho-sugar transferases"/>
    <property type="match status" value="1"/>
</dbReference>
<dbReference type="PANTHER" id="PTHR22916">
    <property type="entry name" value="GLYCOSYLTRANSFERASE"/>
    <property type="match status" value="1"/>
</dbReference>
<dbReference type="Pfam" id="PF00535">
    <property type="entry name" value="Glycos_transf_2"/>
    <property type="match status" value="1"/>
</dbReference>
<dbReference type="RefSeq" id="WP_027637553.1">
    <property type="nucleotide sequence ID" value="NZ_BAAACD010000006.1"/>
</dbReference>
<dbReference type="GO" id="GO:0016757">
    <property type="term" value="F:glycosyltransferase activity"/>
    <property type="evidence" value="ECO:0007669"/>
    <property type="project" value="UniProtKB-KW"/>
</dbReference>
<dbReference type="Proteomes" id="UP000182135">
    <property type="component" value="Unassembled WGS sequence"/>
</dbReference>
<gene>
    <name evidence="4" type="ORF">SAMN04487885_10411</name>
</gene>
<dbReference type="AlphaFoldDB" id="A0A1I2JZX1"/>
<keyword evidence="5" id="KW-1185">Reference proteome</keyword>
<proteinExistence type="predicted"/>
<evidence type="ECO:0000259" key="3">
    <source>
        <dbReference type="Pfam" id="PF00535"/>
    </source>
</evidence>
<protein>
    <submittedName>
        <fullName evidence="4">Glycosyltransferase involved in cell wall bisynthesis</fullName>
    </submittedName>
</protein>
<evidence type="ECO:0000256" key="2">
    <source>
        <dbReference type="ARBA" id="ARBA00022679"/>
    </source>
</evidence>
<dbReference type="CDD" id="cd00761">
    <property type="entry name" value="Glyco_tranf_GTA_type"/>
    <property type="match status" value="1"/>
</dbReference>
<evidence type="ECO:0000256" key="1">
    <source>
        <dbReference type="ARBA" id="ARBA00022676"/>
    </source>
</evidence>
<dbReference type="InterPro" id="IPR001173">
    <property type="entry name" value="Glyco_trans_2-like"/>
</dbReference>
<dbReference type="InterPro" id="IPR029044">
    <property type="entry name" value="Nucleotide-diphossugar_trans"/>
</dbReference>
<dbReference type="Gene3D" id="3.90.550.10">
    <property type="entry name" value="Spore Coat Polysaccharide Biosynthesis Protein SpsA, Chain A"/>
    <property type="match status" value="1"/>
</dbReference>
<accession>A0A1I2JZX1</accession>
<evidence type="ECO:0000313" key="4">
    <source>
        <dbReference type="EMBL" id="SFF60415.1"/>
    </source>
</evidence>
<feature type="domain" description="Glycosyltransferase 2-like" evidence="3">
    <location>
        <begin position="3"/>
        <end position="170"/>
    </location>
</feature>
<reference evidence="4 5" key="1">
    <citation type="submission" date="2016-10" db="EMBL/GenBank/DDBJ databases">
        <authorList>
            <person name="de Groot N.N."/>
        </authorList>
    </citation>
    <scope>NUCLEOTIDE SEQUENCE [LARGE SCALE GENOMIC DNA]</scope>
    <source>
        <strain evidence="4 5">NLAE-zl-G419</strain>
    </source>
</reference>
<dbReference type="eggNOG" id="COG1215">
    <property type="taxonomic scope" value="Bacteria"/>
</dbReference>
<keyword evidence="2 4" id="KW-0808">Transferase</keyword>
<dbReference type="OrthoDB" id="9807674at2"/>
<evidence type="ECO:0000313" key="5">
    <source>
        <dbReference type="Proteomes" id="UP000182135"/>
    </source>
</evidence>
<name>A0A1I2JZX1_9CLOT</name>